<evidence type="ECO:0000313" key="3">
    <source>
        <dbReference type="Proteomes" id="UP000076447"/>
    </source>
</evidence>
<dbReference type="OrthoDB" id="7376174at2"/>
<evidence type="ECO:0008006" key="4">
    <source>
        <dbReference type="Google" id="ProtNLM"/>
    </source>
</evidence>
<feature type="region of interest" description="Disordered" evidence="1">
    <location>
        <begin position="63"/>
        <end position="82"/>
    </location>
</feature>
<organism evidence="2 3">
    <name type="scientific">Oerskovia enterophila</name>
    <dbReference type="NCBI Taxonomy" id="43678"/>
    <lineage>
        <taxon>Bacteria</taxon>
        <taxon>Bacillati</taxon>
        <taxon>Actinomycetota</taxon>
        <taxon>Actinomycetes</taxon>
        <taxon>Micrococcales</taxon>
        <taxon>Cellulomonadaceae</taxon>
        <taxon>Oerskovia</taxon>
    </lineage>
</organism>
<dbReference type="Pfam" id="PF10944">
    <property type="entry name" value="DUF2630"/>
    <property type="match status" value="1"/>
</dbReference>
<proteinExistence type="predicted"/>
<comment type="caution">
    <text evidence="2">The sequence shown here is derived from an EMBL/GenBank/DDBJ whole genome shotgun (WGS) entry which is preliminary data.</text>
</comment>
<sequence length="82" mass="9373">MTEDRGIRQYIGDLVAEERRLRDELAGGEITASEEHVRLRAIETELDQCWDLLRQRDAAREFGSDPDAASIRDAGTVEHYLD</sequence>
<protein>
    <recommendedName>
        <fullName evidence="4">DUF2630 domain-containing protein</fullName>
    </recommendedName>
</protein>
<dbReference type="PATRIC" id="fig|43678.3.peg.3061"/>
<gene>
    <name evidence="2" type="ORF">OJAG_29240</name>
</gene>
<dbReference type="Proteomes" id="UP000076447">
    <property type="component" value="Unassembled WGS sequence"/>
</dbReference>
<dbReference type="RefSeq" id="WP_056648330.1">
    <property type="nucleotide sequence ID" value="NZ_JBIVFZ010000004.1"/>
</dbReference>
<evidence type="ECO:0000313" key="2">
    <source>
        <dbReference type="EMBL" id="KZM34360.1"/>
    </source>
</evidence>
<reference evidence="2 3" key="1">
    <citation type="submission" date="2016-01" db="EMBL/GenBank/DDBJ databases">
        <title>Genome sequence of Oerskovia enterophila VJag, an agar and cellulose degrading bacterium.</title>
        <authorList>
            <person name="Poehlein A."/>
            <person name="Jag V."/>
            <person name="Bengelsdorf F."/>
            <person name="Duerre P."/>
            <person name="Daniel R."/>
        </authorList>
    </citation>
    <scope>NUCLEOTIDE SEQUENCE [LARGE SCALE GENOMIC DNA]</scope>
    <source>
        <strain evidence="2 3">VJag</strain>
    </source>
</reference>
<dbReference type="STRING" id="43678.OJAG_29240"/>
<name>A0A163QNH2_9CELL</name>
<dbReference type="InterPro" id="IPR020311">
    <property type="entry name" value="Uncharacterised_Rv0898c"/>
</dbReference>
<accession>A0A163QNH2</accession>
<evidence type="ECO:0000256" key="1">
    <source>
        <dbReference type="SAM" id="MobiDB-lite"/>
    </source>
</evidence>
<dbReference type="EMBL" id="LRIE01000080">
    <property type="protein sequence ID" value="KZM34360.1"/>
    <property type="molecule type" value="Genomic_DNA"/>
</dbReference>
<dbReference type="AlphaFoldDB" id="A0A163QNH2"/>